<keyword evidence="4" id="KW-0808">Transferase</keyword>
<evidence type="ECO:0000256" key="1">
    <source>
        <dbReference type="ARBA" id="ARBA00004606"/>
    </source>
</evidence>
<gene>
    <name evidence="8" type="ORF">BN860_04940g</name>
</gene>
<dbReference type="GO" id="GO:0006493">
    <property type="term" value="P:protein O-linked glycosylation"/>
    <property type="evidence" value="ECO:0007669"/>
    <property type="project" value="TreeGrafter"/>
</dbReference>
<sequence>MAIFLSKRLLRLTVLVGICLGVLFVMSPRNGSEDSAANYISNLFPPNLDISGGKLFNSQSDATSEEDQNLEDQRYEAEEAIEKQQQEEEEEQAAPKLPVPQSQGSGETGKTLSETVDEEPSTELQAGTSAQGSATAQGGSSVWEFMKPSYAKKGTRPKACFVSLVRNEELYTILESIEQVEKRFNKQFQYPWVFLNDKEFTEEFKTKVSAAVSGGVEFELIPVEDWSYPEFVDQEKAARERNRMAVEGIIYGESESYRHMCRFQSGFFWRQKALEKYDWYWRVEPSIKLYCDITYDLFQWMQDNDKAYGFTITIHEYVRTIESLWDTVKSWWKKNPQFIAKDNLLKFISNDDGETYNLCHFWSNFEVANLNLWRSPAYQDFFSTLDETGNFFYERWGDAPVHSIAAALILPKDKIHYFSDVGYHHMPYDNCPLDRDVFKKNKCRCDPENDFTFHSYACGVEYYNAQGLVKPDGWENYHN</sequence>
<dbReference type="GO" id="GO:0006487">
    <property type="term" value="P:protein N-linked glycosylation"/>
    <property type="evidence" value="ECO:0007669"/>
    <property type="project" value="TreeGrafter"/>
</dbReference>
<organism evidence="8 9">
    <name type="scientific">Zygosaccharomyces bailii (strain CLIB 213 / ATCC 58445 / CBS 680 / BCRC 21525 / NBRC 1098 / NCYC 1416 / NRRL Y-2227)</name>
    <dbReference type="NCBI Taxonomy" id="1333698"/>
    <lineage>
        <taxon>Eukaryota</taxon>
        <taxon>Fungi</taxon>
        <taxon>Dikarya</taxon>
        <taxon>Ascomycota</taxon>
        <taxon>Saccharomycotina</taxon>
        <taxon>Saccharomycetes</taxon>
        <taxon>Saccharomycetales</taxon>
        <taxon>Saccharomycetaceae</taxon>
        <taxon>Zygosaccharomyces</taxon>
    </lineage>
</organism>
<evidence type="ECO:0000313" key="8">
    <source>
        <dbReference type="EMBL" id="CDF91107.1"/>
    </source>
</evidence>
<feature type="compositionally biased region" description="Polar residues" evidence="7">
    <location>
        <begin position="122"/>
        <end position="138"/>
    </location>
</feature>
<evidence type="ECO:0000256" key="4">
    <source>
        <dbReference type="ARBA" id="ARBA00022679"/>
    </source>
</evidence>
<keyword evidence="5" id="KW-0812">Transmembrane</keyword>
<feature type="compositionally biased region" description="Polar residues" evidence="7">
    <location>
        <begin position="100"/>
        <end position="114"/>
    </location>
</feature>
<dbReference type="GO" id="GO:0000026">
    <property type="term" value="F:alpha-1,2-mannosyltransferase activity"/>
    <property type="evidence" value="ECO:0007669"/>
    <property type="project" value="TreeGrafter"/>
</dbReference>
<dbReference type="AlphaFoldDB" id="A0A8J2T938"/>
<dbReference type="GO" id="GO:0000032">
    <property type="term" value="P:cell wall mannoprotein biosynthetic process"/>
    <property type="evidence" value="ECO:0007669"/>
    <property type="project" value="TreeGrafter"/>
</dbReference>
<reference evidence="9" key="1">
    <citation type="journal article" date="2013" name="Genome Announc.">
        <title>Genome sequence of the food spoilage yeast Zygosaccharomyces bailii CLIB 213(T).</title>
        <authorList>
            <person name="Galeote V."/>
            <person name="Bigey F."/>
            <person name="Devillers H."/>
            <person name="Neuveglise C."/>
            <person name="Dequin S."/>
        </authorList>
    </citation>
    <scope>NUCLEOTIDE SEQUENCE [LARGE SCALE GENOMIC DNA]</scope>
    <source>
        <strain evidence="9">CLIB 213 / ATCC 58445 / CBS 680 / CCRC 21525 / NBRC 1098 / NCYC 1416 / NRRL Y-2227</strain>
    </source>
</reference>
<name>A0A8J2T938_ZYGB2</name>
<dbReference type="SUPFAM" id="SSF53448">
    <property type="entry name" value="Nucleotide-diphospho-sugar transferases"/>
    <property type="match status" value="1"/>
</dbReference>
<feature type="compositionally biased region" description="Basic and acidic residues" evidence="7">
    <location>
        <begin position="71"/>
        <end position="86"/>
    </location>
</feature>
<accession>A0A8J2T938</accession>
<feature type="active site" description="Nucleophile" evidence="6">
    <location>
        <position position="366"/>
    </location>
</feature>
<dbReference type="Gene3D" id="3.90.550.10">
    <property type="entry name" value="Spore Coat Polysaccharide Biosynthesis Protein SpsA, Chain A"/>
    <property type="match status" value="1"/>
</dbReference>
<keyword evidence="3" id="KW-0328">Glycosyltransferase</keyword>
<dbReference type="PANTHER" id="PTHR31121:SF8">
    <property type="entry name" value="GLYCOLIPID 2-ALPHA-MANNOSYLTRANSFERASE-RELATED"/>
    <property type="match status" value="1"/>
</dbReference>
<comment type="similarity">
    <text evidence="2">Belongs to the glycosyltransferase 15 family.</text>
</comment>
<evidence type="ECO:0000256" key="5">
    <source>
        <dbReference type="ARBA" id="ARBA00022968"/>
    </source>
</evidence>
<keyword evidence="9" id="KW-1185">Reference proteome</keyword>
<dbReference type="Pfam" id="PF01793">
    <property type="entry name" value="Glyco_transf_15"/>
    <property type="match status" value="1"/>
</dbReference>
<evidence type="ECO:0000256" key="7">
    <source>
        <dbReference type="SAM" id="MobiDB-lite"/>
    </source>
</evidence>
<dbReference type="Proteomes" id="UP000019375">
    <property type="component" value="Unassembled WGS sequence"/>
</dbReference>
<proteinExistence type="inferred from homology"/>
<evidence type="ECO:0000256" key="6">
    <source>
        <dbReference type="PIRSR" id="PIRSR018153-1"/>
    </source>
</evidence>
<comment type="subcellular location">
    <subcellularLocation>
        <location evidence="1">Membrane</location>
        <topology evidence="1">Single-pass type II membrane protein</topology>
    </subcellularLocation>
</comment>
<dbReference type="InterPro" id="IPR029044">
    <property type="entry name" value="Nucleotide-diphossugar_trans"/>
</dbReference>
<protein>
    <submittedName>
        <fullName evidence="8">ZYBA0S09-04940g1_1</fullName>
    </submittedName>
</protein>
<feature type="region of interest" description="Disordered" evidence="7">
    <location>
        <begin position="54"/>
        <end position="138"/>
    </location>
</feature>
<dbReference type="EMBL" id="HG316462">
    <property type="protein sequence ID" value="CDF91107.1"/>
    <property type="molecule type" value="Genomic_DNA"/>
</dbReference>
<dbReference type="GO" id="GO:0016020">
    <property type="term" value="C:membrane"/>
    <property type="evidence" value="ECO:0007669"/>
    <property type="project" value="UniProtKB-SubCell"/>
</dbReference>
<evidence type="ECO:0000256" key="2">
    <source>
        <dbReference type="ARBA" id="ARBA00007677"/>
    </source>
</evidence>
<dbReference type="PIRSF" id="PIRSF018153">
    <property type="entry name" value="Glyco_trans_15"/>
    <property type="match status" value="1"/>
</dbReference>
<evidence type="ECO:0000256" key="3">
    <source>
        <dbReference type="ARBA" id="ARBA00022676"/>
    </source>
</evidence>
<dbReference type="GO" id="GO:0005794">
    <property type="term" value="C:Golgi apparatus"/>
    <property type="evidence" value="ECO:0007669"/>
    <property type="project" value="TreeGrafter"/>
</dbReference>
<dbReference type="InterPro" id="IPR002685">
    <property type="entry name" value="Glyco_trans_15"/>
</dbReference>
<keyword evidence="5" id="KW-0735">Signal-anchor</keyword>
<evidence type="ECO:0000313" key="9">
    <source>
        <dbReference type="Proteomes" id="UP000019375"/>
    </source>
</evidence>
<dbReference type="FunFam" id="3.90.550.10:FF:000051">
    <property type="entry name" value="Alpha-1,2-mannosyltransferase (Ktr4)"/>
    <property type="match status" value="1"/>
</dbReference>
<dbReference type="PANTHER" id="PTHR31121">
    <property type="entry name" value="ALPHA-1,2 MANNOSYLTRANSFERASE KTR1"/>
    <property type="match status" value="1"/>
</dbReference>
<dbReference type="OrthoDB" id="439943at2759"/>